<evidence type="ECO:0000313" key="2">
    <source>
        <dbReference type="EMBL" id="UBF23244.1"/>
    </source>
</evidence>
<keyword evidence="2" id="KW-0378">Hydrolase</keyword>
<accession>A0AAE9BYT4</accession>
<feature type="domain" description="HNH nuclease" evidence="1">
    <location>
        <begin position="114"/>
        <end position="166"/>
    </location>
</feature>
<dbReference type="InterPro" id="IPR003615">
    <property type="entry name" value="HNH_nuc"/>
</dbReference>
<dbReference type="SMART" id="SM00507">
    <property type="entry name" value="HNHc"/>
    <property type="match status" value="1"/>
</dbReference>
<evidence type="ECO:0000259" key="1">
    <source>
        <dbReference type="SMART" id="SM00507"/>
    </source>
</evidence>
<dbReference type="InterPro" id="IPR002711">
    <property type="entry name" value="HNH"/>
</dbReference>
<keyword evidence="2" id="KW-0540">Nuclease</keyword>
<dbReference type="GO" id="GO:0008270">
    <property type="term" value="F:zinc ion binding"/>
    <property type="evidence" value="ECO:0007669"/>
    <property type="project" value="InterPro"/>
</dbReference>
<organism evidence="2 3">
    <name type="scientific">Haloarcula tailed virus 2</name>
    <dbReference type="NCBI Taxonomy" id="2877989"/>
    <lineage>
        <taxon>Viruses</taxon>
        <taxon>Duplodnaviria</taxon>
        <taxon>Heunggongvirae</taxon>
        <taxon>Uroviricota</taxon>
        <taxon>Caudoviricetes</taxon>
        <taxon>Thumleimavirales</taxon>
        <taxon>Soleiviridae</taxon>
        <taxon>Eilatmyovirus</taxon>
        <taxon>Eilatmyovirus salis</taxon>
        <taxon>Eilatmyovirus HATV2</taxon>
    </lineage>
</organism>
<sequence>MNSRYKDKETLVDMYITKDMTQREIASEFGCSVGVINKYIQRFNIKKEQFIDVTREQLREMYHEYGMRQWEIAEKLGCTPSMVQILMKRHDIETRHSADYREASEERDSDRYKEWRSAVYEKDNYECQICGCNDDLHAHHIIPWAESDKYRYDVDNGKILCTQCHAWTHKQRGDFYYNMICQID</sequence>
<name>A0AAE9BYT4_9CAUD</name>
<dbReference type="Gene3D" id="1.10.30.50">
    <property type="match status" value="1"/>
</dbReference>
<evidence type="ECO:0000313" key="3">
    <source>
        <dbReference type="Proteomes" id="UP000827814"/>
    </source>
</evidence>
<reference evidence="2" key="1">
    <citation type="submission" date="2021-05" db="EMBL/GenBank/DDBJ databases">
        <title>Diversity, taxonomy and evolution of archaeal viruses of the class Caudoviricetes.</title>
        <authorList>
            <person name="Liu Y."/>
            <person name="Demina T.A."/>
            <person name="Roux S."/>
            <person name="Aiewsakun P."/>
            <person name="Kazlauskas D."/>
            <person name="Simmonds P."/>
            <person name="Prangishvili D."/>
            <person name="Oksanen H.M."/>
            <person name="Krupovic M."/>
        </authorList>
    </citation>
    <scope>NUCLEOTIDE SEQUENCE</scope>
    <source>
        <strain evidence="2">HATV-2/44</strain>
    </source>
</reference>
<dbReference type="GO" id="GO:0003676">
    <property type="term" value="F:nucleic acid binding"/>
    <property type="evidence" value="ECO:0007669"/>
    <property type="project" value="InterPro"/>
</dbReference>
<dbReference type="GO" id="GO:0004519">
    <property type="term" value="F:endonuclease activity"/>
    <property type="evidence" value="ECO:0007669"/>
    <property type="project" value="UniProtKB-KW"/>
</dbReference>
<proteinExistence type="predicted"/>
<keyword evidence="3" id="KW-1185">Reference proteome</keyword>
<dbReference type="Pfam" id="PF01844">
    <property type="entry name" value="HNH"/>
    <property type="match status" value="1"/>
</dbReference>
<dbReference type="CDD" id="cd00085">
    <property type="entry name" value="HNHc"/>
    <property type="match status" value="1"/>
</dbReference>
<gene>
    <name evidence="2" type="ORF">HATV-2_gp93</name>
</gene>
<protein>
    <submittedName>
        <fullName evidence="2">HNH endonuclease</fullName>
    </submittedName>
</protein>
<dbReference type="EMBL" id="MZ334525">
    <property type="protein sequence ID" value="UBF23244.1"/>
    <property type="molecule type" value="Genomic_DNA"/>
</dbReference>
<dbReference type="Proteomes" id="UP000827814">
    <property type="component" value="Segment"/>
</dbReference>
<keyword evidence="2" id="KW-0255">Endonuclease</keyword>